<dbReference type="InterPro" id="IPR058922">
    <property type="entry name" value="WHD_DRP"/>
</dbReference>
<gene>
    <name evidence="4" type="ORF">Tsubulata_018344</name>
</gene>
<evidence type="ECO:0000313" key="4">
    <source>
        <dbReference type="EMBL" id="KAJ4841358.1"/>
    </source>
</evidence>
<accession>A0A9Q0G190</accession>
<keyword evidence="5" id="KW-1185">Reference proteome</keyword>
<organism evidence="4 5">
    <name type="scientific">Turnera subulata</name>
    <dbReference type="NCBI Taxonomy" id="218843"/>
    <lineage>
        <taxon>Eukaryota</taxon>
        <taxon>Viridiplantae</taxon>
        <taxon>Streptophyta</taxon>
        <taxon>Embryophyta</taxon>
        <taxon>Tracheophyta</taxon>
        <taxon>Spermatophyta</taxon>
        <taxon>Magnoliopsida</taxon>
        <taxon>eudicotyledons</taxon>
        <taxon>Gunneridae</taxon>
        <taxon>Pentapetalae</taxon>
        <taxon>rosids</taxon>
        <taxon>fabids</taxon>
        <taxon>Malpighiales</taxon>
        <taxon>Passifloraceae</taxon>
        <taxon>Turnera</taxon>
    </lineage>
</organism>
<reference evidence="4" key="1">
    <citation type="submission" date="2022-02" db="EMBL/GenBank/DDBJ databases">
        <authorList>
            <person name="Henning P.M."/>
            <person name="McCubbin A.G."/>
            <person name="Shore J.S."/>
        </authorList>
    </citation>
    <scope>NUCLEOTIDE SEQUENCE</scope>
    <source>
        <strain evidence="4">F60SS</strain>
        <tissue evidence="4">Leaves</tissue>
    </source>
</reference>
<evidence type="ECO:0000259" key="3">
    <source>
        <dbReference type="Pfam" id="PF23598"/>
    </source>
</evidence>
<sequence length="235" mass="27020">MQVEEGFMEKVRGLTPEEISAQYLVELICRSLLQMVEMDSYGLPKASKMRDILRELAMSKSEEGKFCASYDERIVARREEGVIGRLSVQASRAEIKIWEDLQDAPIEMFPEHIIPLFNLRYLHLKGTRIKKLPESIGRLYNLETLDISKTQVEALPNGIVKLKNLKYLLLYRLKDEKYRDFKFVIGTQVPPKSNTTNNLQFLGYVEANSFVVKENQSMTQLVRLGISNIESSSIP</sequence>
<dbReference type="InterPro" id="IPR055414">
    <property type="entry name" value="LRR_R13L4/SHOC2-like"/>
</dbReference>
<dbReference type="PANTHER" id="PTHR47186">
    <property type="entry name" value="LEUCINE-RICH REPEAT-CONTAINING PROTEIN 57"/>
    <property type="match status" value="1"/>
</dbReference>
<feature type="domain" description="Disease resistance protein winged helix" evidence="2">
    <location>
        <begin position="4"/>
        <end position="57"/>
    </location>
</feature>
<reference evidence="4" key="2">
    <citation type="journal article" date="2023" name="Plants (Basel)">
        <title>Annotation of the Turnera subulata (Passifloraceae) Draft Genome Reveals the S-Locus Evolved after the Divergence of Turneroideae from Passifloroideae in a Stepwise Manner.</title>
        <authorList>
            <person name="Henning P.M."/>
            <person name="Roalson E.H."/>
            <person name="Mir W."/>
            <person name="McCubbin A.G."/>
            <person name="Shore J.S."/>
        </authorList>
    </citation>
    <scope>NUCLEOTIDE SEQUENCE</scope>
    <source>
        <strain evidence="4">F60SS</strain>
    </source>
</reference>
<evidence type="ECO:0000259" key="2">
    <source>
        <dbReference type="Pfam" id="PF23559"/>
    </source>
</evidence>
<evidence type="ECO:0000313" key="5">
    <source>
        <dbReference type="Proteomes" id="UP001141552"/>
    </source>
</evidence>
<dbReference type="OrthoDB" id="646178at2759"/>
<comment type="caution">
    <text evidence="4">The sequence shown here is derived from an EMBL/GenBank/DDBJ whole genome shotgun (WGS) entry which is preliminary data.</text>
</comment>
<proteinExistence type="predicted"/>
<dbReference type="SUPFAM" id="SSF52058">
    <property type="entry name" value="L domain-like"/>
    <property type="match status" value="1"/>
</dbReference>
<dbReference type="Pfam" id="PF23559">
    <property type="entry name" value="WHD_DRP"/>
    <property type="match status" value="1"/>
</dbReference>
<dbReference type="Gene3D" id="3.80.10.10">
    <property type="entry name" value="Ribonuclease Inhibitor"/>
    <property type="match status" value="1"/>
</dbReference>
<protein>
    <submittedName>
        <fullName evidence="4">Uncharacterized protein</fullName>
    </submittedName>
</protein>
<dbReference type="Proteomes" id="UP001141552">
    <property type="component" value="Unassembled WGS sequence"/>
</dbReference>
<name>A0A9Q0G190_9ROSI</name>
<dbReference type="PANTHER" id="PTHR47186:SF57">
    <property type="entry name" value="OS02G0478300 PROTEIN"/>
    <property type="match status" value="1"/>
</dbReference>
<dbReference type="Pfam" id="PF23598">
    <property type="entry name" value="LRR_14"/>
    <property type="match status" value="1"/>
</dbReference>
<dbReference type="EMBL" id="JAKUCV010002799">
    <property type="protein sequence ID" value="KAJ4841358.1"/>
    <property type="molecule type" value="Genomic_DNA"/>
</dbReference>
<dbReference type="InterPro" id="IPR032675">
    <property type="entry name" value="LRR_dom_sf"/>
</dbReference>
<keyword evidence="1" id="KW-0677">Repeat</keyword>
<dbReference type="AlphaFoldDB" id="A0A9Q0G190"/>
<evidence type="ECO:0000256" key="1">
    <source>
        <dbReference type="ARBA" id="ARBA00022737"/>
    </source>
</evidence>
<feature type="domain" description="Disease resistance R13L4/SHOC-2-like LRR" evidence="3">
    <location>
        <begin position="111"/>
        <end position="227"/>
    </location>
</feature>